<dbReference type="SMART" id="SM00406">
    <property type="entry name" value="IGv"/>
    <property type="match status" value="1"/>
</dbReference>
<evidence type="ECO:0000259" key="8">
    <source>
        <dbReference type="PROSITE" id="PS50835"/>
    </source>
</evidence>
<gene>
    <name evidence="9" type="ORF">GDO78_017517</name>
</gene>
<name>A0A8J6E7F5_ELECQ</name>
<dbReference type="EMBL" id="WNTK01002552">
    <property type="protein sequence ID" value="KAG9465925.1"/>
    <property type="molecule type" value="Genomic_DNA"/>
</dbReference>
<dbReference type="InterPro" id="IPR007110">
    <property type="entry name" value="Ig-like_dom"/>
</dbReference>
<keyword evidence="6" id="KW-1015">Disulfide bond</keyword>
<dbReference type="Proteomes" id="UP000770717">
    <property type="component" value="Unassembled WGS sequence"/>
</dbReference>
<organism evidence="9 10">
    <name type="scientific">Eleutherodactylus coqui</name>
    <name type="common">Puerto Rican coqui</name>
    <dbReference type="NCBI Taxonomy" id="57060"/>
    <lineage>
        <taxon>Eukaryota</taxon>
        <taxon>Metazoa</taxon>
        <taxon>Chordata</taxon>
        <taxon>Craniata</taxon>
        <taxon>Vertebrata</taxon>
        <taxon>Euteleostomi</taxon>
        <taxon>Amphibia</taxon>
        <taxon>Batrachia</taxon>
        <taxon>Anura</taxon>
        <taxon>Neobatrachia</taxon>
        <taxon>Hyloidea</taxon>
        <taxon>Eleutherodactylidae</taxon>
        <taxon>Eleutherodactylinae</taxon>
        <taxon>Eleutherodactylus</taxon>
        <taxon>Eleutherodactylus</taxon>
    </lineage>
</organism>
<evidence type="ECO:0000256" key="5">
    <source>
        <dbReference type="ARBA" id="ARBA00023136"/>
    </source>
</evidence>
<dbReference type="Gene3D" id="2.60.40.10">
    <property type="entry name" value="Immunoglobulins"/>
    <property type="match status" value="1"/>
</dbReference>
<keyword evidence="2" id="KW-1003">Cell membrane</keyword>
<dbReference type="PANTHER" id="PTHR19433">
    <property type="entry name" value="T-CELL RECEPTOR ALPHA CHAIN V REGION-RELATED"/>
    <property type="match status" value="1"/>
</dbReference>
<accession>A0A8J6E7F5</accession>
<evidence type="ECO:0000313" key="9">
    <source>
        <dbReference type="EMBL" id="KAG9465925.1"/>
    </source>
</evidence>
<feature type="domain" description="Ig-like" evidence="8">
    <location>
        <begin position="31"/>
        <end position="109"/>
    </location>
</feature>
<keyword evidence="5" id="KW-0472">Membrane</keyword>
<sequence length="135" mass="15216">MAAAGSIALTANCSSCSCNVVQIARQDSIAGEDTNLECDHATITTGDYIHWYRVFPGQRPVFLISGYQDTELRDNKFKLTFGKNRKSSVFYIQDIKPEDSAVYLCALSDTELHMYFLPVQYNTVHRLITDDLSHL</sequence>
<evidence type="ECO:0000256" key="6">
    <source>
        <dbReference type="ARBA" id="ARBA00023157"/>
    </source>
</evidence>
<keyword evidence="10" id="KW-1185">Reference proteome</keyword>
<comment type="subcellular location">
    <subcellularLocation>
        <location evidence="1">Cell membrane</location>
    </subcellularLocation>
</comment>
<dbReference type="GO" id="GO:0002376">
    <property type="term" value="P:immune system process"/>
    <property type="evidence" value="ECO:0007669"/>
    <property type="project" value="UniProtKB-KW"/>
</dbReference>
<evidence type="ECO:0000256" key="1">
    <source>
        <dbReference type="ARBA" id="ARBA00004236"/>
    </source>
</evidence>
<comment type="caution">
    <text evidence="9">The sequence shown here is derived from an EMBL/GenBank/DDBJ whole genome shotgun (WGS) entry which is preliminary data.</text>
</comment>
<dbReference type="PANTHER" id="PTHR19433:SF111">
    <property type="entry name" value="T CELL RECEPTOR ALPHA VARIABLE 4"/>
    <property type="match status" value="1"/>
</dbReference>
<dbReference type="InterPro" id="IPR013783">
    <property type="entry name" value="Ig-like_fold"/>
</dbReference>
<evidence type="ECO:0000256" key="3">
    <source>
        <dbReference type="ARBA" id="ARBA00022729"/>
    </source>
</evidence>
<dbReference type="SUPFAM" id="SSF48726">
    <property type="entry name" value="Immunoglobulin"/>
    <property type="match status" value="1"/>
</dbReference>
<evidence type="ECO:0000256" key="4">
    <source>
        <dbReference type="ARBA" id="ARBA00022859"/>
    </source>
</evidence>
<keyword evidence="7" id="KW-0325">Glycoprotein</keyword>
<dbReference type="InterPro" id="IPR013106">
    <property type="entry name" value="Ig_V-set"/>
</dbReference>
<dbReference type="GO" id="GO:0005886">
    <property type="term" value="C:plasma membrane"/>
    <property type="evidence" value="ECO:0007669"/>
    <property type="project" value="UniProtKB-SubCell"/>
</dbReference>
<keyword evidence="4" id="KW-0391">Immunity</keyword>
<evidence type="ECO:0000256" key="2">
    <source>
        <dbReference type="ARBA" id="ARBA00022475"/>
    </source>
</evidence>
<dbReference type="GO" id="GO:0009617">
    <property type="term" value="P:response to bacterium"/>
    <property type="evidence" value="ECO:0007669"/>
    <property type="project" value="TreeGrafter"/>
</dbReference>
<evidence type="ECO:0000313" key="10">
    <source>
        <dbReference type="Proteomes" id="UP000770717"/>
    </source>
</evidence>
<dbReference type="AlphaFoldDB" id="A0A8J6E7F5"/>
<dbReference type="Pfam" id="PF07686">
    <property type="entry name" value="V-set"/>
    <property type="match status" value="1"/>
</dbReference>
<dbReference type="InterPro" id="IPR036179">
    <property type="entry name" value="Ig-like_dom_sf"/>
</dbReference>
<keyword evidence="3" id="KW-0732">Signal</keyword>
<reference evidence="9" key="1">
    <citation type="thesis" date="2020" institute="ProQuest LLC" country="789 East Eisenhower Parkway, Ann Arbor, MI, USA">
        <title>Comparative Genomics and Chromosome Evolution.</title>
        <authorList>
            <person name="Mudd A.B."/>
        </authorList>
    </citation>
    <scope>NUCLEOTIDE SEQUENCE</scope>
    <source>
        <strain evidence="9">HN-11 Male</strain>
        <tissue evidence="9">Kidney and liver</tissue>
    </source>
</reference>
<dbReference type="OrthoDB" id="9631130at2759"/>
<dbReference type="PROSITE" id="PS50835">
    <property type="entry name" value="IG_LIKE"/>
    <property type="match status" value="1"/>
</dbReference>
<dbReference type="InterPro" id="IPR052051">
    <property type="entry name" value="TCR_complex_component"/>
</dbReference>
<proteinExistence type="predicted"/>
<evidence type="ECO:0000256" key="7">
    <source>
        <dbReference type="ARBA" id="ARBA00023180"/>
    </source>
</evidence>
<protein>
    <recommendedName>
        <fullName evidence="8">Ig-like domain-containing protein</fullName>
    </recommendedName>
</protein>